<dbReference type="PANTHER" id="PTHR45661">
    <property type="entry name" value="SURFACE ANTIGEN"/>
    <property type="match status" value="1"/>
</dbReference>
<dbReference type="InterPro" id="IPR026906">
    <property type="entry name" value="LRR_5"/>
</dbReference>
<protein>
    <submittedName>
        <fullName evidence="2">Leucine rich repeat-containing protein</fullName>
    </submittedName>
</protein>
<feature type="region of interest" description="Disordered" evidence="1">
    <location>
        <begin position="1"/>
        <end position="28"/>
    </location>
</feature>
<dbReference type="PANTHER" id="PTHR45661:SF3">
    <property type="entry name" value="IG-LIKE DOMAIN-CONTAINING PROTEIN"/>
    <property type="match status" value="1"/>
</dbReference>
<dbReference type="SUPFAM" id="SSF52058">
    <property type="entry name" value="L domain-like"/>
    <property type="match status" value="1"/>
</dbReference>
<dbReference type="InterPro" id="IPR053139">
    <property type="entry name" value="Surface_bspA-like"/>
</dbReference>
<comment type="caution">
    <text evidence="2">The sequence shown here is derived from an EMBL/GenBank/DDBJ whole genome shotgun (WGS) entry which is preliminary data.</text>
</comment>
<evidence type="ECO:0000256" key="1">
    <source>
        <dbReference type="SAM" id="MobiDB-lite"/>
    </source>
</evidence>
<evidence type="ECO:0000313" key="3">
    <source>
        <dbReference type="Proteomes" id="UP000182771"/>
    </source>
</evidence>
<dbReference type="Pfam" id="PF13306">
    <property type="entry name" value="LRR_5"/>
    <property type="match status" value="1"/>
</dbReference>
<dbReference type="EMBL" id="FNND01000001">
    <property type="protein sequence ID" value="SDW08758.1"/>
    <property type="molecule type" value="Genomic_DNA"/>
</dbReference>
<dbReference type="AlphaFoldDB" id="A0A1H2QPD4"/>
<dbReference type="Proteomes" id="UP000182771">
    <property type="component" value="Unassembled WGS sequence"/>
</dbReference>
<reference evidence="2 3" key="1">
    <citation type="submission" date="2016-10" db="EMBL/GenBank/DDBJ databases">
        <authorList>
            <person name="Varghese N."/>
            <person name="Submissions S."/>
        </authorList>
    </citation>
    <scope>NUCLEOTIDE SEQUENCE [LARGE SCALE GENOMIC DNA]</scope>
    <source>
        <strain evidence="2 3">DSM 11449</strain>
    </source>
</reference>
<gene>
    <name evidence="2" type="ORF">SAMN05444420_101211</name>
</gene>
<evidence type="ECO:0000313" key="2">
    <source>
        <dbReference type="EMBL" id="SDW08758.1"/>
    </source>
</evidence>
<sequence>MIGLLTISSCGKEDNNSSDKGGKEQTIPSNYYVVSPDGTTLMKWFNTEVTSIDMQSDKVLSKITKITAEFGDCEKLTSVVLPSSLITIGGGAFTGCSSLSSITLPNSLTTIEEDAFNECSALTSIVLPNSLTTIGNEAFSRTKLTSLTIPKNVTNIGEGVFYLADLLKTIIFEGEVPPTINRRLFDSHYIETIYVPAGSIDRYKNAEGFKEYADKIKAKL</sequence>
<dbReference type="Gene3D" id="3.40.50.12480">
    <property type="match status" value="1"/>
</dbReference>
<proteinExistence type="predicted"/>
<dbReference type="Gene3D" id="3.80.10.10">
    <property type="entry name" value="Ribonuclease Inhibitor"/>
    <property type="match status" value="1"/>
</dbReference>
<name>A0A1H2QPD4_9FLAO</name>
<feature type="compositionally biased region" description="Basic and acidic residues" evidence="1">
    <location>
        <begin position="11"/>
        <end position="23"/>
    </location>
</feature>
<accession>A0A1H2QPD4</accession>
<organism evidence="2 3">
    <name type="scientific">Capnocytophaga granulosa</name>
    <dbReference type="NCBI Taxonomy" id="45242"/>
    <lineage>
        <taxon>Bacteria</taxon>
        <taxon>Pseudomonadati</taxon>
        <taxon>Bacteroidota</taxon>
        <taxon>Flavobacteriia</taxon>
        <taxon>Flavobacteriales</taxon>
        <taxon>Flavobacteriaceae</taxon>
        <taxon>Capnocytophaga</taxon>
    </lineage>
</organism>
<dbReference type="InterPro" id="IPR032675">
    <property type="entry name" value="LRR_dom_sf"/>
</dbReference>
<keyword evidence="3" id="KW-1185">Reference proteome</keyword>